<proteinExistence type="predicted"/>
<dbReference type="OrthoDB" id="8837296at2"/>
<reference evidence="3 4" key="1">
    <citation type="submission" date="2019-10" db="EMBL/GenBank/DDBJ databases">
        <title>Glaciimonas soli sp. nov., a psychrophilic bacterium isolated from the forest soil of a high elevation mountain in Taiwan.</title>
        <authorList>
            <person name="Wang L.-T."/>
            <person name="Shieh W.Y."/>
        </authorList>
    </citation>
    <scope>NUCLEOTIDE SEQUENCE [LARGE SCALE GENOMIC DNA]</scope>
    <source>
        <strain evidence="3 4">GS1</strain>
    </source>
</reference>
<evidence type="ECO:0000313" key="4">
    <source>
        <dbReference type="Proteomes" id="UP000451565"/>
    </source>
</evidence>
<keyword evidence="4" id="KW-1185">Reference proteome</keyword>
<sequence>MSQSNTNNTTKIDSLEIVGAGVSVETFGNYSDDDSVNLWKAVQANNGYIISSDPDRYPTHFRDALPLAESRQEAAIQTAMHHFMDSYPIPIAIVGTNWQEEDNVAVADKIRAANANCFIPKTGDEHYTVAGKFPGLNTQRGQVLTSYLNDNPDKLWNILFATFDEHADIPALGVGAVDGLVQRAFDGEHQDDLTFGTLADQACHPKTPRVLSDSCTMLAMVSRSRIDRLRQYSDLVQDAMTSSDRSGYKTRTQSEFNGWKKVPGRAFETTPFIATPWTRFQEDQYDHLQLLGRVYRPQNISYLNPSDGKSLNAAERNAQMEIALQAALAPIGGKMPARVFYDYGSIWKDRAGSARFQALSSAIKTVDPEFDLTDPKRGYDLAIILGDLGAGSPFVAVALAIEAAQQSGGATLVVNMRRNDGATLLLITPPSAVERQFHSEIERPFWPRFYGFN</sequence>
<dbReference type="Pfam" id="PF20995">
    <property type="entry name" value="Tla3_C"/>
    <property type="match status" value="1"/>
</dbReference>
<comment type="caution">
    <text evidence="3">The sequence shown here is derived from an EMBL/GenBank/DDBJ whole genome shotgun (WGS) entry which is preliminary data.</text>
</comment>
<feature type="domain" description="Type VI lipase adapter protein Tla3 C-terminal" evidence="2">
    <location>
        <begin position="291"/>
        <end position="429"/>
    </location>
</feature>
<dbReference type="RefSeq" id="WP_153235251.1">
    <property type="nucleotide sequence ID" value="NZ_WINI01000007.1"/>
</dbReference>
<evidence type="ECO:0000313" key="3">
    <source>
        <dbReference type="EMBL" id="MQR01652.1"/>
    </source>
</evidence>
<dbReference type="InterPro" id="IPR021531">
    <property type="entry name" value="Tla3_N"/>
</dbReference>
<name>A0A843YWP9_9BURK</name>
<dbReference type="Proteomes" id="UP000451565">
    <property type="component" value="Unassembled WGS sequence"/>
</dbReference>
<organism evidence="3 4">
    <name type="scientific">Glaciimonas soli</name>
    <dbReference type="NCBI Taxonomy" id="2590999"/>
    <lineage>
        <taxon>Bacteria</taxon>
        <taxon>Pseudomonadati</taxon>
        <taxon>Pseudomonadota</taxon>
        <taxon>Betaproteobacteria</taxon>
        <taxon>Burkholderiales</taxon>
        <taxon>Oxalobacteraceae</taxon>
        <taxon>Glaciimonas</taxon>
    </lineage>
</organism>
<dbReference type="AlphaFoldDB" id="A0A843YWP9"/>
<dbReference type="InterPro" id="IPR048303">
    <property type="entry name" value="Tla3_C"/>
</dbReference>
<accession>A0A843YWP9</accession>
<evidence type="ECO:0000259" key="1">
    <source>
        <dbReference type="Pfam" id="PF11394"/>
    </source>
</evidence>
<evidence type="ECO:0000259" key="2">
    <source>
        <dbReference type="Pfam" id="PF20995"/>
    </source>
</evidence>
<dbReference type="EMBL" id="WINI01000007">
    <property type="protein sequence ID" value="MQR01652.1"/>
    <property type="molecule type" value="Genomic_DNA"/>
</dbReference>
<feature type="domain" description="Type VI lipase adapter protein Tla3 N-terminal" evidence="1">
    <location>
        <begin position="14"/>
        <end position="183"/>
    </location>
</feature>
<protein>
    <submittedName>
        <fullName evidence="3">DUF2875 domain-containing protein</fullName>
    </submittedName>
</protein>
<dbReference type="Pfam" id="PF11394">
    <property type="entry name" value="Tla3_N"/>
    <property type="match status" value="1"/>
</dbReference>
<gene>
    <name evidence="3" type="ORF">GEV47_13305</name>
</gene>